<dbReference type="AlphaFoldDB" id="A0AAV7GGK7"/>
<gene>
    <name evidence="1" type="ORF">IEQ34_016804</name>
</gene>
<sequence length="76" mass="8619">MPCIYPTPCGNVPVSTQCLFHTTARAAFVQHGNPNSTIFYTLTWENVKRQHQCSMIYAYIAQGKKKHLSVGVFTVW</sequence>
<evidence type="ECO:0000313" key="2">
    <source>
        <dbReference type="Proteomes" id="UP000775213"/>
    </source>
</evidence>
<reference evidence="1 2" key="1">
    <citation type="journal article" date="2021" name="Hortic Res">
        <title>Chromosome-scale assembly of the Dendrobium chrysotoxum genome enhances the understanding of orchid evolution.</title>
        <authorList>
            <person name="Zhang Y."/>
            <person name="Zhang G.Q."/>
            <person name="Zhang D."/>
            <person name="Liu X.D."/>
            <person name="Xu X.Y."/>
            <person name="Sun W.H."/>
            <person name="Yu X."/>
            <person name="Zhu X."/>
            <person name="Wang Z.W."/>
            <person name="Zhao X."/>
            <person name="Zhong W.Y."/>
            <person name="Chen H."/>
            <person name="Yin W.L."/>
            <person name="Huang T."/>
            <person name="Niu S.C."/>
            <person name="Liu Z.J."/>
        </authorList>
    </citation>
    <scope>NUCLEOTIDE SEQUENCE [LARGE SCALE GENOMIC DNA]</scope>
    <source>
        <strain evidence="1">Lindl</strain>
    </source>
</reference>
<dbReference type="EMBL" id="JAGFBR010000015">
    <property type="protein sequence ID" value="KAH0454880.1"/>
    <property type="molecule type" value="Genomic_DNA"/>
</dbReference>
<name>A0AAV7GGK7_DENCH</name>
<comment type="caution">
    <text evidence="1">The sequence shown here is derived from an EMBL/GenBank/DDBJ whole genome shotgun (WGS) entry which is preliminary data.</text>
</comment>
<protein>
    <submittedName>
        <fullName evidence="1">Uncharacterized protein</fullName>
    </submittedName>
</protein>
<evidence type="ECO:0000313" key="1">
    <source>
        <dbReference type="EMBL" id="KAH0454880.1"/>
    </source>
</evidence>
<accession>A0AAV7GGK7</accession>
<dbReference type="Proteomes" id="UP000775213">
    <property type="component" value="Unassembled WGS sequence"/>
</dbReference>
<proteinExistence type="predicted"/>
<organism evidence="1 2">
    <name type="scientific">Dendrobium chrysotoxum</name>
    <name type="common">Orchid</name>
    <dbReference type="NCBI Taxonomy" id="161865"/>
    <lineage>
        <taxon>Eukaryota</taxon>
        <taxon>Viridiplantae</taxon>
        <taxon>Streptophyta</taxon>
        <taxon>Embryophyta</taxon>
        <taxon>Tracheophyta</taxon>
        <taxon>Spermatophyta</taxon>
        <taxon>Magnoliopsida</taxon>
        <taxon>Liliopsida</taxon>
        <taxon>Asparagales</taxon>
        <taxon>Orchidaceae</taxon>
        <taxon>Epidendroideae</taxon>
        <taxon>Malaxideae</taxon>
        <taxon>Dendrobiinae</taxon>
        <taxon>Dendrobium</taxon>
    </lineage>
</organism>
<keyword evidence="2" id="KW-1185">Reference proteome</keyword>